<protein>
    <recommendedName>
        <fullName evidence="1">HTH OST-type domain-containing protein</fullName>
    </recommendedName>
</protein>
<dbReference type="InterPro" id="IPR041966">
    <property type="entry name" value="LOTUS-like"/>
</dbReference>
<evidence type="ECO:0000313" key="2">
    <source>
        <dbReference type="EMBL" id="KAL1506854.1"/>
    </source>
</evidence>
<dbReference type="EMBL" id="JBDJPC010000004">
    <property type="protein sequence ID" value="KAL1506854.1"/>
    <property type="molecule type" value="Genomic_DNA"/>
</dbReference>
<gene>
    <name evidence="2" type="ORF">ABEB36_006138</name>
</gene>
<reference evidence="2 3" key="1">
    <citation type="submission" date="2024-05" db="EMBL/GenBank/DDBJ databases">
        <title>Genetic variation in Jamaican populations of the coffee berry borer (Hypothenemus hampei).</title>
        <authorList>
            <person name="Errbii M."/>
            <person name="Myrie A."/>
        </authorList>
    </citation>
    <scope>NUCLEOTIDE SEQUENCE [LARGE SCALE GENOMIC DNA]</scope>
    <source>
        <strain evidence="2">JA-Hopewell-2020-01-JO</strain>
        <tissue evidence="2">Whole body</tissue>
    </source>
</reference>
<comment type="caution">
    <text evidence="2">The sequence shown here is derived from an EMBL/GenBank/DDBJ whole genome shotgun (WGS) entry which is preliminary data.</text>
</comment>
<accession>A0ABD1F1W5</accession>
<organism evidence="2 3">
    <name type="scientific">Hypothenemus hampei</name>
    <name type="common">Coffee berry borer</name>
    <dbReference type="NCBI Taxonomy" id="57062"/>
    <lineage>
        <taxon>Eukaryota</taxon>
        <taxon>Metazoa</taxon>
        <taxon>Ecdysozoa</taxon>
        <taxon>Arthropoda</taxon>
        <taxon>Hexapoda</taxon>
        <taxon>Insecta</taxon>
        <taxon>Pterygota</taxon>
        <taxon>Neoptera</taxon>
        <taxon>Endopterygota</taxon>
        <taxon>Coleoptera</taxon>
        <taxon>Polyphaga</taxon>
        <taxon>Cucujiformia</taxon>
        <taxon>Curculionidae</taxon>
        <taxon>Scolytinae</taxon>
        <taxon>Hypothenemus</taxon>
    </lineage>
</organism>
<proteinExistence type="predicted"/>
<dbReference type="PROSITE" id="PS51644">
    <property type="entry name" value="HTH_OST"/>
    <property type="match status" value="1"/>
</dbReference>
<evidence type="ECO:0000313" key="3">
    <source>
        <dbReference type="Proteomes" id="UP001566132"/>
    </source>
</evidence>
<dbReference type="Pfam" id="PF12872">
    <property type="entry name" value="OST-HTH"/>
    <property type="match status" value="1"/>
</dbReference>
<feature type="domain" description="HTH OST-type" evidence="1">
    <location>
        <begin position="44"/>
        <end position="123"/>
    </location>
</feature>
<keyword evidence="3" id="KW-1185">Reference proteome</keyword>
<dbReference type="InterPro" id="IPR025605">
    <property type="entry name" value="OST-HTH/LOTUS_dom"/>
</dbReference>
<dbReference type="Gene3D" id="3.30.420.610">
    <property type="entry name" value="LOTUS domain-like"/>
    <property type="match status" value="1"/>
</dbReference>
<dbReference type="AlphaFoldDB" id="A0ABD1F1W5"/>
<sequence>MEKQGGPGVVRRRRRVVRVRHRRFTNFSIPIETHRVVLAEVTRRVREVKVVITGILASMPGRITLEQFLRNYRERVGMELPYQSLGFNDALSLLATFPDICTIATNVDMENPGPENTWIHLVREDQVFPIRIRAQADHLVKEDLLDE</sequence>
<dbReference type="Proteomes" id="UP001566132">
    <property type="component" value="Unassembled WGS sequence"/>
</dbReference>
<name>A0ABD1F1W5_HYPHA</name>
<evidence type="ECO:0000259" key="1">
    <source>
        <dbReference type="PROSITE" id="PS51644"/>
    </source>
</evidence>